<protein>
    <recommendedName>
        <fullName evidence="1">N-acetyltransferase domain-containing protein</fullName>
    </recommendedName>
</protein>
<dbReference type="Gene3D" id="3.40.630.30">
    <property type="match status" value="1"/>
</dbReference>
<dbReference type="PROSITE" id="PS51186">
    <property type="entry name" value="GNAT"/>
    <property type="match status" value="1"/>
</dbReference>
<proteinExistence type="predicted"/>
<dbReference type="GO" id="GO:0016747">
    <property type="term" value="F:acyltransferase activity, transferring groups other than amino-acyl groups"/>
    <property type="evidence" value="ECO:0007669"/>
    <property type="project" value="InterPro"/>
</dbReference>
<feature type="domain" description="N-acetyltransferase" evidence="1">
    <location>
        <begin position="161"/>
        <end position="250"/>
    </location>
</feature>
<sequence>MIFCSKGKKLPNDILIKELLQSQYDLSVKLLDKSHENEMVETTSDAFSEDPMMQWIANIPESNQDKIGSILELNRWLNLGLNKSSLRQKKGVMFGVTEGGQMAGAMSVIPSSQQPLGLFSWILYVMFQGGVPPYEKNKAKYGKWAGKRIESMDILTKKRKAIMKPYPKHIYLQQIGVRKEFQGKGIGKKLYKTLFAAADSLQVPVYLETESEENVSLYQHFGFQTVETVLLSAKGDTSDEAKFKMWLMLRHPF</sequence>
<evidence type="ECO:0000259" key="1">
    <source>
        <dbReference type="PROSITE" id="PS51186"/>
    </source>
</evidence>
<organism evidence="2">
    <name type="scientific">Chaetoceros debilis</name>
    <dbReference type="NCBI Taxonomy" id="122233"/>
    <lineage>
        <taxon>Eukaryota</taxon>
        <taxon>Sar</taxon>
        <taxon>Stramenopiles</taxon>
        <taxon>Ochrophyta</taxon>
        <taxon>Bacillariophyta</taxon>
        <taxon>Coscinodiscophyceae</taxon>
        <taxon>Chaetocerotophycidae</taxon>
        <taxon>Chaetocerotales</taxon>
        <taxon>Chaetocerotaceae</taxon>
        <taxon>Chaetoceros</taxon>
    </lineage>
</organism>
<accession>A0A7S3VDU6</accession>
<evidence type="ECO:0000313" key="2">
    <source>
        <dbReference type="EMBL" id="CAE0473561.1"/>
    </source>
</evidence>
<reference evidence="2" key="1">
    <citation type="submission" date="2021-01" db="EMBL/GenBank/DDBJ databases">
        <authorList>
            <person name="Corre E."/>
            <person name="Pelletier E."/>
            <person name="Niang G."/>
            <person name="Scheremetjew M."/>
            <person name="Finn R."/>
            <person name="Kale V."/>
            <person name="Holt S."/>
            <person name="Cochrane G."/>
            <person name="Meng A."/>
            <person name="Brown T."/>
            <person name="Cohen L."/>
        </authorList>
    </citation>
    <scope>NUCLEOTIDE SEQUENCE</scope>
    <source>
        <strain evidence="2">MM31A-1</strain>
    </source>
</reference>
<dbReference type="EMBL" id="HBIO01023949">
    <property type="protein sequence ID" value="CAE0473561.1"/>
    <property type="molecule type" value="Transcribed_RNA"/>
</dbReference>
<dbReference type="Pfam" id="PF00583">
    <property type="entry name" value="Acetyltransf_1"/>
    <property type="match status" value="1"/>
</dbReference>
<gene>
    <name evidence="2" type="ORF">CDEB00056_LOCUS18414</name>
</gene>
<dbReference type="CDD" id="cd04301">
    <property type="entry name" value="NAT_SF"/>
    <property type="match status" value="1"/>
</dbReference>
<dbReference type="InterPro" id="IPR052523">
    <property type="entry name" value="Trichothecene_AcTrans"/>
</dbReference>
<dbReference type="AlphaFoldDB" id="A0A7S3VDU6"/>
<dbReference type="PANTHER" id="PTHR42791">
    <property type="entry name" value="GNAT FAMILY ACETYLTRANSFERASE"/>
    <property type="match status" value="1"/>
</dbReference>
<dbReference type="InterPro" id="IPR000182">
    <property type="entry name" value="GNAT_dom"/>
</dbReference>
<dbReference type="PANTHER" id="PTHR42791:SF1">
    <property type="entry name" value="N-ACETYLTRANSFERASE DOMAIN-CONTAINING PROTEIN"/>
    <property type="match status" value="1"/>
</dbReference>
<name>A0A7S3VDU6_9STRA</name>
<dbReference type="SUPFAM" id="SSF55729">
    <property type="entry name" value="Acyl-CoA N-acyltransferases (Nat)"/>
    <property type="match status" value="1"/>
</dbReference>
<dbReference type="InterPro" id="IPR016181">
    <property type="entry name" value="Acyl_CoA_acyltransferase"/>
</dbReference>